<dbReference type="EMBL" id="KE652176">
    <property type="protein sequence ID" value="EQL04174.1"/>
    <property type="molecule type" value="Genomic_DNA"/>
</dbReference>
<dbReference type="SUPFAM" id="SSF48576">
    <property type="entry name" value="Terpenoid synthases"/>
    <property type="match status" value="1"/>
</dbReference>
<reference evidence="1 2" key="1">
    <citation type="journal article" date="2013" name="Chin. Sci. Bull.">
        <title>Genome survey uncovers the secrets of sex and lifestyle in caterpillar fungus.</title>
        <authorList>
            <person name="Hu X."/>
            <person name="Zhang Y."/>
            <person name="Xiao G."/>
            <person name="Zheng P."/>
            <person name="Xia Y."/>
            <person name="Zhang X."/>
            <person name="St Leger R.J."/>
            <person name="Liu X."/>
            <person name="Wang C."/>
        </authorList>
    </citation>
    <scope>NUCLEOTIDE SEQUENCE [LARGE SCALE GENOMIC DNA]</scope>
    <source>
        <strain evidence="2">Co18 / CGMCC 3.14243</strain>
        <tissue evidence="1">Fruit-body</tissue>
    </source>
</reference>
<dbReference type="AlphaFoldDB" id="T5ANM2"/>
<dbReference type="Gene3D" id="1.10.600.10">
    <property type="entry name" value="Farnesyl Diphosphate Synthase"/>
    <property type="match status" value="1"/>
</dbReference>
<evidence type="ECO:0000313" key="1">
    <source>
        <dbReference type="EMBL" id="EQL04174.1"/>
    </source>
</evidence>
<evidence type="ECO:0000313" key="2">
    <source>
        <dbReference type="Proteomes" id="UP000019374"/>
    </source>
</evidence>
<protein>
    <submittedName>
        <fullName evidence="1">Terpenoid synthase</fullName>
    </submittedName>
</protein>
<dbReference type="HOGENOM" id="CLU_990785_0_0_1"/>
<proteinExistence type="predicted"/>
<name>T5ANM2_OPHSC</name>
<sequence>MLDAIIKLTLAIGSAWIISHLLDLKDWLSHDSGDILSEAITTRRRGRLAAVRRQTGTARVKESGDETPQQMLRADLRGRHLRIPDVTQLYTHWPAPRLSPHLDQLRRAHDGKVLEWFPDKKVRDRMMGIDVPLFAAMWWPAASVDRLLAVVYYTLWLFVWDDHFDGAALDPSLSTACENMSNVHHQAFEYATFHLSLDKPKAEPKAPSRYSKILAEAGKLFRTSLTKNQLDRLLKQIGFYMECSLLHQMHVNNGTMPTTLAEYWQMRSGDSAYLTYCALNE</sequence>
<dbReference type="InterPro" id="IPR008949">
    <property type="entry name" value="Isoprenoid_synthase_dom_sf"/>
</dbReference>
<dbReference type="Proteomes" id="UP000019374">
    <property type="component" value="Unassembled WGS sequence"/>
</dbReference>
<gene>
    <name evidence="1" type="ORF">OCS_00133</name>
</gene>
<organism evidence="1 2">
    <name type="scientific">Ophiocordyceps sinensis (strain Co18 / CGMCC 3.14243)</name>
    <name type="common">Yarsagumba caterpillar fungus</name>
    <name type="synonym">Hirsutella sinensis</name>
    <dbReference type="NCBI Taxonomy" id="911162"/>
    <lineage>
        <taxon>Eukaryota</taxon>
        <taxon>Fungi</taxon>
        <taxon>Dikarya</taxon>
        <taxon>Ascomycota</taxon>
        <taxon>Pezizomycotina</taxon>
        <taxon>Sordariomycetes</taxon>
        <taxon>Hypocreomycetidae</taxon>
        <taxon>Hypocreales</taxon>
        <taxon>Ophiocordycipitaceae</taxon>
        <taxon>Ophiocordyceps</taxon>
    </lineage>
</organism>
<accession>T5ANM2</accession>
<dbReference type="Pfam" id="PF19086">
    <property type="entry name" value="Terpene_syn_C_2"/>
    <property type="match status" value="1"/>
</dbReference>